<proteinExistence type="predicted"/>
<dbReference type="Proteomes" id="UP000283727">
    <property type="component" value="Unassembled WGS sequence"/>
</dbReference>
<sequence>MTVVKNIKRQRTMGALEKSVGMFAAPPQGEPAAAAIPSAANQSESIRAAQTPKPTAPNGNGGRPPKQLGSKVTYENWKAWRTAAVEFDITQVALLNMAFDYVFQQGHVEEIMGLREKYEEE</sequence>
<name>A0A415C312_BIFBI</name>
<reference evidence="2 3" key="1">
    <citation type="submission" date="2018-08" db="EMBL/GenBank/DDBJ databases">
        <title>A genome reference for cultivated species of the human gut microbiota.</title>
        <authorList>
            <person name="Zou Y."/>
            <person name="Xue W."/>
            <person name="Luo G."/>
        </authorList>
    </citation>
    <scope>NUCLEOTIDE SEQUENCE [LARGE SCALE GENOMIC DNA]</scope>
    <source>
        <strain evidence="2 3">AM12-10</strain>
    </source>
</reference>
<evidence type="ECO:0000313" key="2">
    <source>
        <dbReference type="EMBL" id="RHJ22116.1"/>
    </source>
</evidence>
<protein>
    <submittedName>
        <fullName evidence="2">Uncharacterized protein</fullName>
    </submittedName>
</protein>
<evidence type="ECO:0000256" key="1">
    <source>
        <dbReference type="SAM" id="MobiDB-lite"/>
    </source>
</evidence>
<gene>
    <name evidence="2" type="ORF">DW137_09875</name>
</gene>
<organism evidence="2 3">
    <name type="scientific">Bifidobacterium bifidum</name>
    <dbReference type="NCBI Taxonomy" id="1681"/>
    <lineage>
        <taxon>Bacteria</taxon>
        <taxon>Bacillati</taxon>
        <taxon>Actinomycetota</taxon>
        <taxon>Actinomycetes</taxon>
        <taxon>Bifidobacteriales</taxon>
        <taxon>Bifidobacteriaceae</taxon>
        <taxon>Bifidobacterium</taxon>
    </lineage>
</organism>
<evidence type="ECO:0000313" key="3">
    <source>
        <dbReference type="Proteomes" id="UP000283727"/>
    </source>
</evidence>
<feature type="region of interest" description="Disordered" evidence="1">
    <location>
        <begin position="38"/>
        <end position="70"/>
    </location>
</feature>
<dbReference type="EMBL" id="QRLR01000006">
    <property type="protein sequence ID" value="RHJ22116.1"/>
    <property type="molecule type" value="Genomic_DNA"/>
</dbReference>
<comment type="caution">
    <text evidence="2">The sequence shown here is derived from an EMBL/GenBank/DDBJ whole genome shotgun (WGS) entry which is preliminary data.</text>
</comment>
<accession>A0A415C312</accession>
<dbReference type="AlphaFoldDB" id="A0A415C312"/>